<reference evidence="3 4" key="1">
    <citation type="submission" date="2017-03" db="EMBL/GenBank/DDBJ databases">
        <title>Widespread Adenine N6-methylation of Active Genes in Fungi.</title>
        <authorList>
            <consortium name="DOE Joint Genome Institute"/>
            <person name="Mondo S.J."/>
            <person name="Dannebaum R.O."/>
            <person name="Kuo R.C."/>
            <person name="Louie K.B."/>
            <person name="Bewick A.J."/>
            <person name="Labutti K."/>
            <person name="Haridas S."/>
            <person name="Kuo A."/>
            <person name="Salamov A."/>
            <person name="Ahrendt S.R."/>
            <person name="Lau R."/>
            <person name="Bowen B.P."/>
            <person name="Lipzen A."/>
            <person name="Sullivan W."/>
            <person name="Andreopoulos W.B."/>
            <person name="Clum A."/>
            <person name="Lindquist E."/>
            <person name="Daum C."/>
            <person name="Northen T.R."/>
            <person name="Ramamoorthy G."/>
            <person name="Schmitz R.J."/>
            <person name="Gryganskyi A."/>
            <person name="Culley D."/>
            <person name="Magnuson J."/>
            <person name="James T.Y."/>
            <person name="O'Malley M.A."/>
            <person name="Stajich J.E."/>
            <person name="Spatafora J.W."/>
            <person name="Visel A."/>
            <person name="Grigoriev I.V."/>
        </authorList>
    </citation>
    <scope>NUCLEOTIDE SEQUENCE [LARGE SCALE GENOMIC DNA]</scope>
    <source>
        <strain evidence="3 4">NRRL Y-17943</strain>
    </source>
</reference>
<evidence type="ECO:0008006" key="5">
    <source>
        <dbReference type="Google" id="ProtNLM"/>
    </source>
</evidence>
<feature type="chain" id="PRO_5013050476" description="Thioredoxin-like fold domain-containing protein" evidence="2">
    <location>
        <begin position="24"/>
        <end position="333"/>
    </location>
</feature>
<dbReference type="OrthoDB" id="2502001at2759"/>
<keyword evidence="2" id="KW-0732">Signal</keyword>
<evidence type="ECO:0000313" key="3">
    <source>
        <dbReference type="EMBL" id="ORX34994.1"/>
    </source>
</evidence>
<feature type="region of interest" description="Disordered" evidence="1">
    <location>
        <begin position="280"/>
        <end position="333"/>
    </location>
</feature>
<evidence type="ECO:0000256" key="1">
    <source>
        <dbReference type="SAM" id="MobiDB-lite"/>
    </source>
</evidence>
<sequence>MLRMARAWMLLLLLVGLILPVLAEEPAAPVETPGIPILNQTLPNRLLNVGKSYLTGKRITVDYVQRRMDDEEAGVVRLTDSNYKEIVEDGDKEDIYVAILHGDMTHRNSPKYFDAHHDAVKLYTEAIKEKKEFKAADAEDKATELTKDEKALLKHVKWARIDYVDEWKLCARWQIFRPPYLVIITDGGENLRFFSARQFPAKGEVILNYIKSGQWKEIPPWKGMFGPGGRLSFFVDLYIKPQERLAERFGNIPPIVWMLVFGWMTRELTTITTQWFNNREARRAAAPKPTDNKKSREKMEAALKELRAKRAAEEAASGSSAASGSKKENKKRK</sequence>
<organism evidence="3 4">
    <name type="scientific">Kockovaella imperatae</name>
    <dbReference type="NCBI Taxonomy" id="4999"/>
    <lineage>
        <taxon>Eukaryota</taxon>
        <taxon>Fungi</taxon>
        <taxon>Dikarya</taxon>
        <taxon>Basidiomycota</taxon>
        <taxon>Agaricomycotina</taxon>
        <taxon>Tremellomycetes</taxon>
        <taxon>Tremellales</taxon>
        <taxon>Cuniculitremaceae</taxon>
        <taxon>Kockovaella</taxon>
    </lineage>
</organism>
<dbReference type="RefSeq" id="XP_021869210.1">
    <property type="nucleotide sequence ID" value="XM_022018539.1"/>
</dbReference>
<feature type="signal peptide" evidence="2">
    <location>
        <begin position="1"/>
        <end position="23"/>
    </location>
</feature>
<dbReference type="AlphaFoldDB" id="A0A1Y1UBT8"/>
<evidence type="ECO:0000313" key="4">
    <source>
        <dbReference type="Proteomes" id="UP000193218"/>
    </source>
</evidence>
<comment type="caution">
    <text evidence="3">The sequence shown here is derived from an EMBL/GenBank/DDBJ whole genome shotgun (WGS) entry which is preliminary data.</text>
</comment>
<proteinExistence type="predicted"/>
<dbReference type="InParanoid" id="A0A1Y1UBT8"/>
<protein>
    <recommendedName>
        <fullName evidence="5">Thioredoxin-like fold domain-containing protein</fullName>
    </recommendedName>
</protein>
<dbReference type="EMBL" id="NBSH01000012">
    <property type="protein sequence ID" value="ORX34994.1"/>
    <property type="molecule type" value="Genomic_DNA"/>
</dbReference>
<feature type="compositionally biased region" description="Low complexity" evidence="1">
    <location>
        <begin position="314"/>
        <end position="324"/>
    </location>
</feature>
<keyword evidence="4" id="KW-1185">Reference proteome</keyword>
<dbReference type="Proteomes" id="UP000193218">
    <property type="component" value="Unassembled WGS sequence"/>
</dbReference>
<gene>
    <name evidence="3" type="ORF">BD324DRAFT_652717</name>
</gene>
<accession>A0A1Y1UBT8</accession>
<name>A0A1Y1UBT8_9TREE</name>
<dbReference type="GeneID" id="33560348"/>
<evidence type="ECO:0000256" key="2">
    <source>
        <dbReference type="SAM" id="SignalP"/>
    </source>
</evidence>
<feature type="compositionally biased region" description="Basic and acidic residues" evidence="1">
    <location>
        <begin position="290"/>
        <end position="313"/>
    </location>
</feature>